<evidence type="ECO:0000256" key="1">
    <source>
        <dbReference type="ARBA" id="ARBA00001936"/>
    </source>
</evidence>
<evidence type="ECO:0000256" key="5">
    <source>
        <dbReference type="ARBA" id="ARBA00022842"/>
    </source>
</evidence>
<evidence type="ECO:0000259" key="7">
    <source>
        <dbReference type="PROSITE" id="PS51462"/>
    </source>
</evidence>
<dbReference type="PANTHER" id="PTHR12318:SF0">
    <property type="entry name" value="ACYL-COENZYME A DIPHOSPHATASE NUDT19"/>
    <property type="match status" value="1"/>
</dbReference>
<dbReference type="SUPFAM" id="SSF55811">
    <property type="entry name" value="Nudix"/>
    <property type="match status" value="1"/>
</dbReference>
<evidence type="ECO:0000256" key="2">
    <source>
        <dbReference type="ARBA" id="ARBA00001946"/>
    </source>
</evidence>
<dbReference type="AlphaFoldDB" id="A0A9W6HTY5"/>
<dbReference type="InterPro" id="IPR015797">
    <property type="entry name" value="NUDIX_hydrolase-like_dom_sf"/>
</dbReference>
<accession>A0A9W6HTY5</accession>
<keyword evidence="5" id="KW-0460">Magnesium</keyword>
<protein>
    <recommendedName>
        <fullName evidence="7">Nudix hydrolase domain-containing protein</fullName>
    </recommendedName>
</protein>
<gene>
    <name evidence="8" type="ORF">GCM10017596_25770</name>
</gene>
<dbReference type="EMBL" id="BSET01000002">
    <property type="protein sequence ID" value="GLK02862.1"/>
    <property type="molecule type" value="Genomic_DNA"/>
</dbReference>
<feature type="domain" description="Nudix hydrolase" evidence="7">
    <location>
        <begin position="7"/>
        <end position="150"/>
    </location>
</feature>
<dbReference type="Pfam" id="PF00293">
    <property type="entry name" value="NUDIX"/>
    <property type="match status" value="1"/>
</dbReference>
<keyword evidence="6" id="KW-0464">Manganese</keyword>
<dbReference type="Proteomes" id="UP001142325">
    <property type="component" value="Unassembled WGS sequence"/>
</dbReference>
<evidence type="ECO:0000256" key="6">
    <source>
        <dbReference type="ARBA" id="ARBA00023211"/>
    </source>
</evidence>
<name>A0A9W6HTY5_9MICO</name>
<reference evidence="8" key="2">
    <citation type="submission" date="2023-01" db="EMBL/GenBank/DDBJ databases">
        <authorList>
            <person name="Sun Q."/>
            <person name="Evtushenko L."/>
        </authorList>
    </citation>
    <scope>NUCLEOTIDE SEQUENCE</scope>
    <source>
        <strain evidence="8">VKM Ac-1958</strain>
    </source>
</reference>
<dbReference type="RefSeq" id="WP_271171591.1">
    <property type="nucleotide sequence ID" value="NZ_BAAAUM010000002.1"/>
</dbReference>
<dbReference type="PROSITE" id="PS51462">
    <property type="entry name" value="NUDIX"/>
    <property type="match status" value="1"/>
</dbReference>
<dbReference type="CDD" id="cd18870">
    <property type="entry name" value="NUDIX_AcylCoAdiphos_Nudt19"/>
    <property type="match status" value="1"/>
</dbReference>
<dbReference type="GO" id="GO:0016818">
    <property type="term" value="F:hydrolase activity, acting on acid anhydrides, in phosphorus-containing anhydrides"/>
    <property type="evidence" value="ECO:0007669"/>
    <property type="project" value="InterPro"/>
</dbReference>
<proteinExistence type="predicted"/>
<evidence type="ECO:0000313" key="9">
    <source>
        <dbReference type="Proteomes" id="UP001142325"/>
    </source>
</evidence>
<evidence type="ECO:0000256" key="3">
    <source>
        <dbReference type="ARBA" id="ARBA00022723"/>
    </source>
</evidence>
<evidence type="ECO:0000256" key="4">
    <source>
        <dbReference type="ARBA" id="ARBA00022801"/>
    </source>
</evidence>
<comment type="caution">
    <text evidence="8">The sequence shown here is derived from an EMBL/GenBank/DDBJ whole genome shotgun (WGS) entry which is preliminary data.</text>
</comment>
<keyword evidence="3" id="KW-0479">Metal-binding</keyword>
<organism evidence="8 9">
    <name type="scientific">Microbacterium keratanolyticum</name>
    <dbReference type="NCBI Taxonomy" id="67574"/>
    <lineage>
        <taxon>Bacteria</taxon>
        <taxon>Bacillati</taxon>
        <taxon>Actinomycetota</taxon>
        <taxon>Actinomycetes</taxon>
        <taxon>Micrococcales</taxon>
        <taxon>Microbacteriaceae</taxon>
        <taxon>Microbacterium</taxon>
    </lineage>
</organism>
<keyword evidence="4" id="KW-0378">Hydrolase</keyword>
<dbReference type="Gene3D" id="3.90.79.10">
    <property type="entry name" value="Nucleoside Triphosphate Pyrophosphohydrolase"/>
    <property type="match status" value="2"/>
</dbReference>
<sequence>MDAEVELPIAGTAVILRDSARGPEVLMLRRPDRGSFASGWVFPGGKVEPGDRVEAGGALHGERESARRAAVRETQEEVGLDLSECVALSRWHPPVHVPVRIRTWFFVAPDPGGELMPAADEVVEAQWMTPEEALARHAAGDIVLFPPTWVTLESLVGRGSVADVLAQARLREEHATLFTTQLLDAPEGQTFLWEGDEEHASDGLPGGRHRLETGMLPWRFTRTEP</sequence>
<comment type="cofactor">
    <cofactor evidence="1">
        <name>Mn(2+)</name>
        <dbReference type="ChEBI" id="CHEBI:29035"/>
    </cofactor>
</comment>
<reference evidence="8" key="1">
    <citation type="journal article" date="2014" name="Int. J. Syst. Evol. Microbiol.">
        <title>Complete genome sequence of Corynebacterium casei LMG S-19264T (=DSM 44701T), isolated from a smear-ripened cheese.</title>
        <authorList>
            <consortium name="US DOE Joint Genome Institute (JGI-PGF)"/>
            <person name="Walter F."/>
            <person name="Albersmeier A."/>
            <person name="Kalinowski J."/>
            <person name="Ruckert C."/>
        </authorList>
    </citation>
    <scope>NUCLEOTIDE SEQUENCE</scope>
    <source>
        <strain evidence="8">VKM Ac-1958</strain>
    </source>
</reference>
<keyword evidence="9" id="KW-1185">Reference proteome</keyword>
<dbReference type="PANTHER" id="PTHR12318">
    <property type="entry name" value="TESTOSTERONE-REGULATED PROTEIN RP2"/>
    <property type="match status" value="1"/>
</dbReference>
<comment type="cofactor">
    <cofactor evidence="2">
        <name>Mg(2+)</name>
        <dbReference type="ChEBI" id="CHEBI:18420"/>
    </cofactor>
</comment>
<dbReference type="GO" id="GO:0046872">
    <property type="term" value="F:metal ion binding"/>
    <property type="evidence" value="ECO:0007669"/>
    <property type="project" value="UniProtKB-KW"/>
</dbReference>
<dbReference type="PRINTS" id="PR00502">
    <property type="entry name" value="NUDIXFAMILY"/>
</dbReference>
<evidence type="ECO:0000313" key="8">
    <source>
        <dbReference type="EMBL" id="GLK02862.1"/>
    </source>
</evidence>
<dbReference type="InterPro" id="IPR039121">
    <property type="entry name" value="NUDT19"/>
</dbReference>
<dbReference type="InterPro" id="IPR000086">
    <property type="entry name" value="NUDIX_hydrolase_dom"/>
</dbReference>
<dbReference type="InterPro" id="IPR020476">
    <property type="entry name" value="Nudix_hydrolase"/>
</dbReference>